<dbReference type="GO" id="GO:0051607">
    <property type="term" value="P:defense response to virus"/>
    <property type="evidence" value="ECO:0007669"/>
    <property type="project" value="Ensembl"/>
</dbReference>
<dbReference type="GO" id="GO:0005886">
    <property type="term" value="C:plasma membrane"/>
    <property type="evidence" value="ECO:0007669"/>
    <property type="project" value="Ensembl"/>
</dbReference>
<reference evidence="4" key="2">
    <citation type="submission" date="2025-09" db="UniProtKB">
        <authorList>
            <consortium name="Ensembl"/>
        </authorList>
    </citation>
    <scope>IDENTIFICATION</scope>
</reference>
<dbReference type="Pfam" id="PF22215">
    <property type="entry name" value="MLKL_N"/>
    <property type="match status" value="1"/>
</dbReference>
<keyword evidence="1" id="KW-0547">Nucleotide-binding</keyword>
<dbReference type="GO" id="GO:0097528">
    <property type="term" value="P:execution phase of necroptosis"/>
    <property type="evidence" value="ECO:0007669"/>
    <property type="project" value="Ensembl"/>
</dbReference>
<reference evidence="4" key="1">
    <citation type="submission" date="2025-08" db="UniProtKB">
        <authorList>
            <consortium name="Ensembl"/>
        </authorList>
    </citation>
    <scope>IDENTIFICATION</scope>
</reference>
<dbReference type="Gene3D" id="3.30.200.20">
    <property type="entry name" value="Phosphorylase Kinase, domain 1"/>
    <property type="match status" value="1"/>
</dbReference>
<evidence type="ECO:0000256" key="2">
    <source>
        <dbReference type="ARBA" id="ARBA00022840"/>
    </source>
</evidence>
<dbReference type="GO" id="GO:0070207">
    <property type="term" value="P:protein homotrimerization"/>
    <property type="evidence" value="ECO:0007669"/>
    <property type="project" value="Ensembl"/>
</dbReference>
<evidence type="ECO:0000313" key="4">
    <source>
        <dbReference type="Ensembl" id="ENSCLAP00000006697.1"/>
    </source>
</evidence>
<dbReference type="GO" id="GO:0005634">
    <property type="term" value="C:nucleus"/>
    <property type="evidence" value="ECO:0007669"/>
    <property type="project" value="Ensembl"/>
</dbReference>
<dbReference type="GO" id="GO:0005524">
    <property type="term" value="F:ATP binding"/>
    <property type="evidence" value="ECO:0007669"/>
    <property type="project" value="UniProtKB-KW"/>
</dbReference>
<accession>A0A8C2V2K4</accession>
<dbReference type="InterPro" id="IPR051681">
    <property type="entry name" value="Ser/Thr_Kinases-Pseudokinases"/>
</dbReference>
<feature type="domain" description="Protein kinase" evidence="3">
    <location>
        <begin position="180"/>
        <end position="432"/>
    </location>
</feature>
<dbReference type="AlphaFoldDB" id="A0A8C2V2K4"/>
<dbReference type="InterPro" id="IPR059179">
    <property type="entry name" value="MLKL-like_MCAfunc"/>
</dbReference>
<keyword evidence="5" id="KW-1185">Reference proteome</keyword>
<dbReference type="Pfam" id="PF07714">
    <property type="entry name" value="PK_Tyr_Ser-Thr"/>
    <property type="match status" value="1"/>
</dbReference>
<dbReference type="Gene3D" id="1.20.930.20">
    <property type="entry name" value="Adaptor protein Cbl, N-terminal domain"/>
    <property type="match status" value="1"/>
</dbReference>
<protein>
    <submittedName>
        <fullName evidence="4">Mixed lineage kinase domain like pseudokinase</fullName>
    </submittedName>
</protein>
<dbReference type="FunFam" id="3.30.200.20:FF:000437">
    <property type="entry name" value="Mixed lineage kinase domain-like pseudokinase"/>
    <property type="match status" value="1"/>
</dbReference>
<dbReference type="OMA" id="ESKVDWM"/>
<dbReference type="InterPro" id="IPR001245">
    <property type="entry name" value="Ser-Thr/Tyr_kinase_cat_dom"/>
</dbReference>
<dbReference type="InterPro" id="IPR000719">
    <property type="entry name" value="Prot_kinase_dom"/>
</dbReference>
<dbReference type="PROSITE" id="PS50011">
    <property type="entry name" value="PROTEIN_KINASE_DOM"/>
    <property type="match status" value="1"/>
</dbReference>
<dbReference type="GO" id="GO:0097527">
    <property type="term" value="P:necroptotic signaling pathway"/>
    <property type="evidence" value="ECO:0007669"/>
    <property type="project" value="Ensembl"/>
</dbReference>
<dbReference type="PANTHER" id="PTHR44329:SF298">
    <property type="entry name" value="MIXED LINEAGE KINASE DOMAIN-LIKE PROTEIN"/>
    <property type="match status" value="1"/>
</dbReference>
<dbReference type="GO" id="GO:0019901">
    <property type="term" value="F:protein kinase binding"/>
    <property type="evidence" value="ECO:0007669"/>
    <property type="project" value="Ensembl"/>
</dbReference>
<dbReference type="GO" id="GO:0004672">
    <property type="term" value="F:protein kinase activity"/>
    <property type="evidence" value="ECO:0007669"/>
    <property type="project" value="InterPro"/>
</dbReference>
<keyword evidence="2" id="KW-0067">ATP-binding</keyword>
<dbReference type="SUPFAM" id="SSF56112">
    <property type="entry name" value="Protein kinase-like (PK-like)"/>
    <property type="match status" value="1"/>
</dbReference>
<dbReference type="InterPro" id="IPR036537">
    <property type="entry name" value="Adaptor_Cbl_N_dom_sf"/>
</dbReference>
<dbReference type="InterPro" id="IPR011009">
    <property type="entry name" value="Kinase-like_dom_sf"/>
</dbReference>
<dbReference type="Gene3D" id="1.10.510.10">
    <property type="entry name" value="Transferase(Phosphotransferase) domain 1"/>
    <property type="match status" value="1"/>
</dbReference>
<dbReference type="Proteomes" id="UP000694398">
    <property type="component" value="Unassembled WGS sequence"/>
</dbReference>
<dbReference type="InterPro" id="IPR054000">
    <property type="entry name" value="MLKL_N"/>
</dbReference>
<dbReference type="Ensembl" id="ENSCLAT00000006807.1">
    <property type="protein sequence ID" value="ENSCLAP00000006697.1"/>
    <property type="gene ID" value="ENSCLAG00000004718.1"/>
</dbReference>
<dbReference type="GeneTree" id="ENSGT00390000016453"/>
<gene>
    <name evidence="4" type="primary">MLKL</name>
</gene>
<name>A0A8C2V2K4_CHILA</name>
<dbReference type="CDD" id="cd21037">
    <property type="entry name" value="MLKL_NTD"/>
    <property type="match status" value="1"/>
</dbReference>
<dbReference type="GO" id="GO:0044877">
    <property type="term" value="F:protein-containing complex binding"/>
    <property type="evidence" value="ECO:0007669"/>
    <property type="project" value="Ensembl"/>
</dbReference>
<evidence type="ECO:0000259" key="3">
    <source>
        <dbReference type="PROSITE" id="PS50011"/>
    </source>
</evidence>
<evidence type="ECO:0000256" key="1">
    <source>
        <dbReference type="ARBA" id="ARBA00022741"/>
    </source>
</evidence>
<proteinExistence type="predicted"/>
<dbReference type="GO" id="GO:0005829">
    <property type="term" value="C:cytosol"/>
    <property type="evidence" value="ECO:0007669"/>
    <property type="project" value="Ensembl"/>
</dbReference>
<evidence type="ECO:0000313" key="5">
    <source>
        <dbReference type="Proteomes" id="UP000694398"/>
    </source>
</evidence>
<dbReference type="GO" id="GO:0030054">
    <property type="term" value="C:cell junction"/>
    <property type="evidence" value="ECO:0007669"/>
    <property type="project" value="Ensembl"/>
</dbReference>
<dbReference type="PANTHER" id="PTHR44329">
    <property type="entry name" value="SERINE/THREONINE-PROTEIN KINASE TNNI3K-RELATED"/>
    <property type="match status" value="1"/>
</dbReference>
<sequence>MDYLGKIFSIVQKMREQCKKMKYCQNQSLRLQERVSGLHQALQSLGDKGMKYLSPEITAALNDFENALKKAMDELENYNTQSNIRKFAVADGDKILFKEVNQKLEDVWELLMLQLQIAQYSASTSRGESWAQEDQSDADKDRQLQALQSLNIKDTLKECKPVQKTAQEQIKEIKEEELSGSPWTLLKKSEFSELYKGEYHRSPVAIKVFSKAQVKSTGIVREHFRKEISDMRTFDSPSILRIFGICIMERGSAPRFCLVSEYCERGSLRDVLDEDKNLRLGVRWLLAQGAATGLYRYRNLPASVFLSLIHLPVQLTGFELRETQTSISQKIKGNKTAYSSPQRLESPFHKYDIKAEIYSFGIVLWEIATGKIPFEGCNSKEIYQLVFEKQQQEPLGEDCCPLLQEIIDECRAYEPSARPSVSLFVCSFTEILRRLSAFTEQHVKA</sequence>
<organism evidence="4 5">
    <name type="scientific">Chinchilla lanigera</name>
    <name type="common">Long-tailed chinchilla</name>
    <name type="synonym">Chinchilla villidera</name>
    <dbReference type="NCBI Taxonomy" id="34839"/>
    <lineage>
        <taxon>Eukaryota</taxon>
        <taxon>Metazoa</taxon>
        <taxon>Chordata</taxon>
        <taxon>Craniata</taxon>
        <taxon>Vertebrata</taxon>
        <taxon>Euteleostomi</taxon>
        <taxon>Mammalia</taxon>
        <taxon>Eutheria</taxon>
        <taxon>Euarchontoglires</taxon>
        <taxon>Glires</taxon>
        <taxon>Rodentia</taxon>
        <taxon>Hystricomorpha</taxon>
        <taxon>Chinchillidae</taxon>
        <taxon>Chinchilla</taxon>
    </lineage>
</organism>
<dbReference type="GO" id="GO:0007166">
    <property type="term" value="P:cell surface receptor signaling pathway"/>
    <property type="evidence" value="ECO:0007669"/>
    <property type="project" value="InterPro"/>
</dbReference>